<protein>
    <submittedName>
        <fullName evidence="2">Uncharacterized protein</fullName>
    </submittedName>
</protein>
<sequence length="205" mass="21853">MEISNDLKEKVAAPTSPSEEDATGSRADQPTSEIDHIKQREESRNDNAADGGEDSHIAGARVFGPQGVADAPVHGCKSTSFASGGDDRGDTSNSPMASDPQSLPEEILKPGQTITFEGLPVSKNRFCTNWIDISIDDSSSRFSLRWLSEAEAEATLRANTDAVLDVESISSGSDTTLTKDAEGNTYFAYGGEVVKIRALRTHDSS</sequence>
<dbReference type="EMBL" id="JAJSPL020000074">
    <property type="protein sequence ID" value="KAK7729270.1"/>
    <property type="molecule type" value="Genomic_DNA"/>
</dbReference>
<evidence type="ECO:0000313" key="2">
    <source>
        <dbReference type="EMBL" id="KAK7729270.1"/>
    </source>
</evidence>
<feature type="compositionally biased region" description="Basic and acidic residues" evidence="1">
    <location>
        <begin position="33"/>
        <end position="47"/>
    </location>
</feature>
<evidence type="ECO:0000256" key="1">
    <source>
        <dbReference type="SAM" id="MobiDB-lite"/>
    </source>
</evidence>
<feature type="region of interest" description="Disordered" evidence="1">
    <location>
        <begin position="1"/>
        <end position="105"/>
    </location>
</feature>
<dbReference type="AlphaFoldDB" id="A0AAN9YA86"/>
<name>A0AAN9YA86_9PEZI</name>
<dbReference type="Proteomes" id="UP001320245">
    <property type="component" value="Unassembled WGS sequence"/>
</dbReference>
<accession>A0AAN9YA86</accession>
<comment type="caution">
    <text evidence="2">The sequence shown here is derived from an EMBL/GenBank/DDBJ whole genome shotgun (WGS) entry which is preliminary data.</text>
</comment>
<keyword evidence="3" id="KW-1185">Reference proteome</keyword>
<proteinExistence type="predicted"/>
<gene>
    <name evidence="2" type="ORF">SLS53_009301</name>
</gene>
<feature type="compositionally biased region" description="Polar residues" evidence="1">
    <location>
        <begin position="91"/>
        <end position="101"/>
    </location>
</feature>
<feature type="compositionally biased region" description="Basic and acidic residues" evidence="1">
    <location>
        <begin position="1"/>
        <end position="11"/>
    </location>
</feature>
<organism evidence="2 3">
    <name type="scientific">Cytospora paraplurivora</name>
    <dbReference type="NCBI Taxonomy" id="2898453"/>
    <lineage>
        <taxon>Eukaryota</taxon>
        <taxon>Fungi</taxon>
        <taxon>Dikarya</taxon>
        <taxon>Ascomycota</taxon>
        <taxon>Pezizomycotina</taxon>
        <taxon>Sordariomycetes</taxon>
        <taxon>Sordariomycetidae</taxon>
        <taxon>Diaporthales</taxon>
        <taxon>Cytosporaceae</taxon>
        <taxon>Cytospora</taxon>
    </lineage>
</organism>
<reference evidence="2 3" key="1">
    <citation type="journal article" date="2023" name="PLoS ONE">
        <title>Cytospora paraplurivora sp. nov. isolated from orchards with fruit tree decline syndrome in Ontario, Canada.</title>
        <authorList>
            <person name="Ilyukhin E."/>
            <person name="Nguyen H.D.T."/>
            <person name="Castle A.J."/>
            <person name="Ellouze W."/>
        </authorList>
    </citation>
    <scope>NUCLEOTIDE SEQUENCE [LARGE SCALE GENOMIC DNA]</scope>
    <source>
        <strain evidence="2 3">FDS-564</strain>
    </source>
</reference>
<evidence type="ECO:0000313" key="3">
    <source>
        <dbReference type="Proteomes" id="UP001320245"/>
    </source>
</evidence>